<organism evidence="2 3">
    <name type="scientific">Pseudohoeflea coraliihabitans</name>
    <dbReference type="NCBI Taxonomy" id="2860393"/>
    <lineage>
        <taxon>Bacteria</taxon>
        <taxon>Pseudomonadati</taxon>
        <taxon>Pseudomonadota</taxon>
        <taxon>Alphaproteobacteria</taxon>
        <taxon>Hyphomicrobiales</taxon>
        <taxon>Rhizobiaceae</taxon>
        <taxon>Pseudohoeflea</taxon>
    </lineage>
</organism>
<feature type="compositionally biased region" description="Low complexity" evidence="1">
    <location>
        <begin position="18"/>
        <end position="42"/>
    </location>
</feature>
<feature type="region of interest" description="Disordered" evidence="1">
    <location>
        <begin position="140"/>
        <end position="181"/>
    </location>
</feature>
<name>A0ABS6WVR6_9HYPH</name>
<feature type="compositionally biased region" description="Pro residues" evidence="1">
    <location>
        <begin position="74"/>
        <end position="88"/>
    </location>
</feature>
<protein>
    <submittedName>
        <fullName evidence="2">Uncharacterized protein</fullName>
    </submittedName>
</protein>
<evidence type="ECO:0000256" key="1">
    <source>
        <dbReference type="SAM" id="MobiDB-lite"/>
    </source>
</evidence>
<feature type="region of interest" description="Disordered" evidence="1">
    <location>
        <begin position="18"/>
        <end position="107"/>
    </location>
</feature>
<dbReference type="Proteomes" id="UP001430804">
    <property type="component" value="Unassembled WGS sequence"/>
</dbReference>
<dbReference type="EMBL" id="JAHWQX010000006">
    <property type="protein sequence ID" value="MBW3099195.1"/>
    <property type="molecule type" value="Genomic_DNA"/>
</dbReference>
<evidence type="ECO:0000313" key="2">
    <source>
        <dbReference type="EMBL" id="MBW3099195.1"/>
    </source>
</evidence>
<reference evidence="2" key="1">
    <citation type="submission" date="2021-07" db="EMBL/GenBank/DDBJ databases">
        <title>Pseudohoeflea marina sp. nov. a polyhydroxyalcanoate-producing bacterium.</title>
        <authorList>
            <person name="Zheng W."/>
            <person name="Yu S."/>
            <person name="Huang Y."/>
        </authorList>
    </citation>
    <scope>NUCLEOTIDE SEQUENCE</scope>
    <source>
        <strain evidence="2">DP4N28-3</strain>
    </source>
</reference>
<keyword evidence="3" id="KW-1185">Reference proteome</keyword>
<dbReference type="RefSeq" id="WP_219203527.1">
    <property type="nucleotide sequence ID" value="NZ_JAHWQX010000006.1"/>
</dbReference>
<proteinExistence type="predicted"/>
<sequence length="286" mass="30469">MNDFFRALGEVLNGVAQAQAPQQGASPMPAAAAPKSPRSMAPLALPQIGPMPQPRPQLPGGTFTPNRQDRNAPQPQPAPQPAPNPAPSPGMMVQGPLGQLFGGRSPSELIRSIGAGMATIDPHNDDPLSTFGRAVSGVSQYRDNQSSSAAQAEQTNLENARKAADAEIKSAAEKRAAEKHDLDMKKTRLELERTARQRGLDLNTVLRIESIAQEAGKEIPLLEDRRRVVEAERERLYRLAEASQGISTGQGISGKGGLSAPQPGHVEDGYTFQGGNPSDPNSWIKN</sequence>
<feature type="compositionally biased region" description="Polar residues" evidence="1">
    <location>
        <begin position="273"/>
        <end position="286"/>
    </location>
</feature>
<gene>
    <name evidence="2" type="ORF">KY465_18085</name>
</gene>
<feature type="compositionally biased region" description="Basic and acidic residues" evidence="1">
    <location>
        <begin position="159"/>
        <end position="181"/>
    </location>
</feature>
<feature type="region of interest" description="Disordered" evidence="1">
    <location>
        <begin position="244"/>
        <end position="286"/>
    </location>
</feature>
<evidence type="ECO:0000313" key="3">
    <source>
        <dbReference type="Proteomes" id="UP001430804"/>
    </source>
</evidence>
<accession>A0ABS6WVR6</accession>
<comment type="caution">
    <text evidence="2">The sequence shown here is derived from an EMBL/GenBank/DDBJ whole genome shotgun (WGS) entry which is preliminary data.</text>
</comment>
<feature type="compositionally biased region" description="Polar residues" evidence="1">
    <location>
        <begin position="140"/>
        <end position="158"/>
    </location>
</feature>